<feature type="transmembrane region" description="Helical" evidence="2">
    <location>
        <begin position="12"/>
        <end position="33"/>
    </location>
</feature>
<feature type="transmembrane region" description="Helical" evidence="2">
    <location>
        <begin position="99"/>
        <end position="120"/>
    </location>
</feature>
<reference evidence="3" key="1">
    <citation type="submission" date="2021-11" db="EMBL/GenBank/DDBJ databases">
        <title>Description of novel Flavobacterium species.</title>
        <authorList>
            <person name="Saticioglu I.B."/>
            <person name="Ay H."/>
            <person name="Altun S."/>
            <person name="Duman M."/>
        </authorList>
    </citation>
    <scope>NUCLEOTIDE SEQUENCE</scope>
    <source>
        <strain evidence="3">F-65</strain>
    </source>
</reference>
<comment type="similarity">
    <text evidence="1 2">Belongs to the complex I subunit 6 family.</text>
</comment>
<dbReference type="Pfam" id="PF00499">
    <property type="entry name" value="Oxidored_q3"/>
    <property type="match status" value="1"/>
</dbReference>
<sequence>MIHIPDFANANAIQITFCILAFITVITAFLTVFSRTPIHSAIYLVICFFSIAGHYLLLNAQFLAIVHIIVYSGAIMILFLFTIMLMNLNEKNEVHKPRITRLGAIVSFCLICVVLIAIFINSKPIVGEYDSTGEDFQSIKVLGKILLNEYMVPFEFASILLLVAMIGTVLLSKKEKSKNNE</sequence>
<evidence type="ECO:0000256" key="1">
    <source>
        <dbReference type="ARBA" id="ARBA00005698"/>
    </source>
</evidence>
<comment type="function">
    <text evidence="2">NDH-1 shuttles electrons from NADH, via FMN and iron-sulfur (Fe-S) centers, to quinones in the respiratory chain. Couples the redox reaction to proton translocation (for every two electrons transferred, four hydrogen ions are translocated across the cytoplasmic membrane), and thus conserves the redox energy in a proton gradient.</text>
</comment>
<protein>
    <recommendedName>
        <fullName evidence="2">NADH-quinone oxidoreductase subunit J</fullName>
        <ecNumber evidence="2">7.1.1.-</ecNumber>
    </recommendedName>
</protein>
<comment type="catalytic activity">
    <reaction evidence="2">
        <text>a quinone + NADH + 5 H(+)(in) = a quinol + NAD(+) + 4 H(+)(out)</text>
        <dbReference type="Rhea" id="RHEA:57888"/>
        <dbReference type="ChEBI" id="CHEBI:15378"/>
        <dbReference type="ChEBI" id="CHEBI:24646"/>
        <dbReference type="ChEBI" id="CHEBI:57540"/>
        <dbReference type="ChEBI" id="CHEBI:57945"/>
        <dbReference type="ChEBI" id="CHEBI:132124"/>
    </reaction>
</comment>
<feature type="transmembrane region" description="Helical" evidence="2">
    <location>
        <begin position="64"/>
        <end position="87"/>
    </location>
</feature>
<comment type="caution">
    <text evidence="3">The sequence shown here is derived from an EMBL/GenBank/DDBJ whole genome shotgun (WGS) entry which is preliminary data.</text>
</comment>
<dbReference type="RefSeq" id="WP_229988991.1">
    <property type="nucleotide sequence ID" value="NZ_JAJJMO010000001.1"/>
</dbReference>
<keyword evidence="2" id="KW-1003">Cell membrane</keyword>
<feature type="transmembrane region" description="Helical" evidence="2">
    <location>
        <begin position="40"/>
        <end position="58"/>
    </location>
</feature>
<gene>
    <name evidence="3" type="ORF">LNQ49_11565</name>
</gene>
<organism evidence="3 4">
    <name type="scientific">Flavobacterium pisciphilum</name>
    <dbReference type="NCBI Taxonomy" id="2893755"/>
    <lineage>
        <taxon>Bacteria</taxon>
        <taxon>Pseudomonadati</taxon>
        <taxon>Bacteroidota</taxon>
        <taxon>Flavobacteriia</taxon>
        <taxon>Flavobacteriales</taxon>
        <taxon>Flavobacteriaceae</taxon>
        <taxon>Flavobacterium</taxon>
    </lineage>
</organism>
<dbReference type="Proteomes" id="UP001430919">
    <property type="component" value="Unassembled WGS sequence"/>
</dbReference>
<dbReference type="InterPro" id="IPR042106">
    <property type="entry name" value="Nuo/plastoQ_OxRdtase_6_NuoJ"/>
</dbReference>
<keyword evidence="2" id="KW-1133">Transmembrane helix</keyword>
<comment type="subcellular location">
    <subcellularLocation>
        <location evidence="2">Cell membrane</location>
        <topology evidence="2">Multi-pass membrane protein</topology>
    </subcellularLocation>
</comment>
<proteinExistence type="inferred from homology"/>
<feature type="transmembrane region" description="Helical" evidence="2">
    <location>
        <begin position="150"/>
        <end position="171"/>
    </location>
</feature>
<evidence type="ECO:0000313" key="4">
    <source>
        <dbReference type="Proteomes" id="UP001430919"/>
    </source>
</evidence>
<name>A0ABS8MTX5_9FLAO</name>
<evidence type="ECO:0000256" key="2">
    <source>
        <dbReference type="RuleBase" id="RU004429"/>
    </source>
</evidence>
<dbReference type="InterPro" id="IPR001457">
    <property type="entry name" value="NADH_UbQ/plastoQ_OxRdtase_su6"/>
</dbReference>
<dbReference type="PANTHER" id="PTHR33269:SF17">
    <property type="entry name" value="NADH-UBIQUINONE OXIDOREDUCTASE CHAIN 6"/>
    <property type="match status" value="1"/>
</dbReference>
<accession>A0ABS8MTX5</accession>
<dbReference type="EC" id="7.1.1.-" evidence="2"/>
<keyword evidence="2" id="KW-0874">Quinone</keyword>
<keyword evidence="2" id="KW-0472">Membrane</keyword>
<keyword evidence="2" id="KW-0520">NAD</keyword>
<evidence type="ECO:0000313" key="3">
    <source>
        <dbReference type="EMBL" id="MCC9072219.1"/>
    </source>
</evidence>
<keyword evidence="2" id="KW-0812">Transmembrane</keyword>
<dbReference type="Gene3D" id="1.20.120.1200">
    <property type="entry name" value="NADH-ubiquinone/plastoquinone oxidoreductase chain 6, subunit NuoJ"/>
    <property type="match status" value="1"/>
</dbReference>
<dbReference type="PANTHER" id="PTHR33269">
    <property type="entry name" value="NADH-UBIQUINONE OXIDOREDUCTASE CHAIN 6"/>
    <property type="match status" value="1"/>
</dbReference>
<dbReference type="EMBL" id="JAJJMO010000001">
    <property type="protein sequence ID" value="MCC9072219.1"/>
    <property type="molecule type" value="Genomic_DNA"/>
</dbReference>
<keyword evidence="4" id="KW-1185">Reference proteome</keyword>